<dbReference type="InterPro" id="IPR014043">
    <property type="entry name" value="Acyl_transferase_dom"/>
</dbReference>
<evidence type="ECO:0000259" key="7">
    <source>
        <dbReference type="PROSITE" id="PS52004"/>
    </source>
</evidence>
<dbReference type="InterPro" id="IPR036291">
    <property type="entry name" value="NAD(P)-bd_dom_sf"/>
</dbReference>
<dbReference type="CDD" id="cd00833">
    <property type="entry name" value="PKS"/>
    <property type="match status" value="1"/>
</dbReference>
<dbReference type="EMBL" id="FQYL01000021">
    <property type="protein sequence ID" value="SHJ30470.1"/>
    <property type="molecule type" value="Genomic_DNA"/>
</dbReference>
<dbReference type="PROSITE" id="PS50075">
    <property type="entry name" value="CARRIER"/>
    <property type="match status" value="1"/>
</dbReference>
<evidence type="ECO:0000256" key="5">
    <source>
        <dbReference type="SAM" id="MobiDB-lite"/>
    </source>
</evidence>
<dbReference type="Proteomes" id="UP000184390">
    <property type="component" value="Unassembled WGS sequence"/>
</dbReference>
<dbReference type="SUPFAM" id="SSF52151">
    <property type="entry name" value="FabD/lysophospholipase-like"/>
    <property type="match status" value="1"/>
</dbReference>
<dbReference type="SMART" id="SM00827">
    <property type="entry name" value="PKS_AT"/>
    <property type="match status" value="1"/>
</dbReference>
<dbReference type="GO" id="GO:0016740">
    <property type="term" value="F:transferase activity"/>
    <property type="evidence" value="ECO:0007669"/>
    <property type="project" value="UniProtKB-KW"/>
</dbReference>
<feature type="compositionally biased region" description="Low complexity" evidence="5">
    <location>
        <begin position="1722"/>
        <end position="1732"/>
    </location>
</feature>
<dbReference type="PROSITE" id="PS00606">
    <property type="entry name" value="KS3_1"/>
    <property type="match status" value="1"/>
</dbReference>
<gene>
    <name evidence="8" type="ORF">SAMN05216246_1216</name>
</gene>
<dbReference type="Gene3D" id="3.40.50.720">
    <property type="entry name" value="NAD(P)-binding Rossmann-like Domain"/>
    <property type="match status" value="1"/>
</dbReference>
<dbReference type="InterPro" id="IPR020841">
    <property type="entry name" value="PKS_Beta-ketoAc_synthase_dom"/>
</dbReference>
<dbReference type="Pfam" id="PF00550">
    <property type="entry name" value="PP-binding"/>
    <property type="match status" value="1"/>
</dbReference>
<dbReference type="Gene3D" id="3.40.47.10">
    <property type="match status" value="1"/>
</dbReference>
<evidence type="ECO:0000259" key="6">
    <source>
        <dbReference type="PROSITE" id="PS50075"/>
    </source>
</evidence>
<sequence>MLAIPRVIVLSPFESADSYLPACASEAGALGVIDISDSTSTLVAERFIQSASGAVGVRLSSSPLLSWDVLGDALASCRPDVIILGSACLEDDKAAAMMEGEAVILGEALSCDEACRWIDRGASGVIVRGREGGGVTGELSSPVILAQVLERHPDAKIWIRGGVGRHTARGLIAAGAAGVVLDVQLALMPESDASDSVRRILEAPSLPRPVRCDGEQVLPDARGLYSEVSQRERRFGDDALIANLFCHNYESVHDAVIDLTSRIEGAADTWRSVYQLNILNARAAHAQHTGIPFIQGPMTRVSDVPEFVEEICDAEALGTLALAAANPAQAKAMLTQAESVLRGRTWAVGMLGFLDEDLVRQHIDLVRKTSASAVVLAGGRPYQEKLLREAGKQCFVHVPSPDVLRTFVAAGARCYVFEGAECGGHVGPLYSLPLWEMQISVLLALVSEGKVDAADLVIAMAGGIHDSSSAAMALLTAADLVERGAAVSFLMGTMYSLTADAIRTGAVTQDYCDVVIGATASARLETAPGHVTRCAPTNLVDEIELVRENMTRAGESDRNIWKLLEEMTLGRLRMATKGITRDGNEMRPVPVPVRHDQGLYMTGEVSLLARSVCKIDELHERIMGGLNDIGERLSGLGNSRRMVVSEKHSNTETAWGDGIAIIGMSGLFPGGGGLSEFWSNVLQCKELVTDVPERRWDPKIFCEPGARNAPRSDSARGAFLPAVPFDPVCFGIPPRSLASIEPVQLLALEAARRALIDADLVPGEVTATTSVVFGAESGSELSSGMALRTGLPAFTGCLPDAFEAALPELTGDSFPGMLANVVSGRVANRLDLSGSNFVVDAACASSLAALKTACHELILGDCDIALAGGADTHNGIGDYVMFSSVGALSKTGRSRPFDKDADGIVLGEAVACVVLKRVADALRDGDRIYATIRGIGSSSDGRASGLTAPRSEGQLLALERAYKSAGVDPLSVGLIEAHGTGTVLGDRTELQALTDFMTAHGAERGQCVIGSVKSQIGHTKCAAGMVGLVKAALSVNQAQLPPTAALTHPNPVWDAESSPFVFRDKAAPWPREPSERVAGVSAFGFGGTNYHCVLTGEHSTVRRLLDPTSPMLAAIRGDSRDSARAAARAALDMLVDGRSGSDAVKLLLDRYTSSRSPVQVAFTFRTVDELERMLSAVVDGEAVPGVHVRAGTLPDTPRLAVLFSGQGAQRTSMAQTVLEGRPDLSWLVQGQSSIASDCYPPLRFTREEIEEDDHRLRRTDRAQRLLAMAELSGWMAFSELGADVAMLAGHSFGELVALTAGGSMSSATLYSLARVRGEAMRRTGDGGSMSALRAGIDEAAALLQRNGDSSLSIANINSPSQVVIGGPQHRVEAIERAAAQAGIASRRLAVSAAFHTKQMEPASAEFAATAEEMILAPPTIPVYRNNAGTPYGEQDNVGEVLASQMSSQVDFVRMVRAMVEDGATTFLEIGPGRVLANSVAATTGVECLSFDLNASMDVLPDLAARLLTLGIDLNAGWIRRAMRPTAAFGSEFRGIVIDGMGVDTRGEVIEGLTRKPRRRVRLAEAFAPSTAAARTLTAVRRPVPATKASKIEPDVQGPTAEAENTERSPRSDKPLGRPVALDLTRVFERQGQSNTAGERKGASAHLLENARHTVSHSERKEQLTTVNNVVVEYLNASTKIAEHQANVVRWLVGHDTERGGAEMLPPVVEGRTEHEGEWLLESSSSRSPKTSSPDVEFAGPVETRTLQVSSAVSRSETSPSTALDTDLADMRHDTPGSETGMVLGVSSGSVSGSDGGGNSSTLDVHDVVLSVIGERTGYPATMIEDELDLESDLGIDSIKRLEIAGDLVRECGLDADGMADGELEDLSKSRTVAAMTQWLLKHLDIADTHQDNIDTDIDIRPDTAESEVVDSQPFRFEVRLSEPITVRQDNDAYPVRRLIRTDRPEDSGALASEVCAAVYNLDVAEVPPGGVVIDFADDRGADRELPCYFDTLKRIALVPGLGGLFVVRRVVCDSVDGTPDRGVDGIRGLMRTLALELPDVRVQYTEVDLPEADDATCVRRALELTHDSAPVHVITERGTTGFELVPVPLDTLGRTGSGPSDGIVEGLSAIGLGPGRTLVFFGGGRGITSVVAKRLSSLCPGYTYICGSSAIPRDNDPQVLRGAETLIDLRKALQRDGFKDLGEIENEARRVLSEREIRDTLAGLESSGSIAEYRCVDVRDAQAVEEFLASVVQERGRIDGVVFGSGINRDQLLSRTSRDQFDRVYRTKQDGIDNVLRGLDACEVIPGFVIGFGSIAAVRGSRGQIGYAAGNDGMQSTLTRWGRQRGVRTFTVNWGPWAPHGIHAGMVSAELERSFLANGRSLIHPSAGAEALVRELVWGPRDCRSVVYLPRGWE</sequence>
<feature type="domain" description="Ketosynthase family 3 (KS3)" evidence="7">
    <location>
        <begin position="656"/>
        <end position="1096"/>
    </location>
</feature>
<dbReference type="InterPro" id="IPR001227">
    <property type="entry name" value="Ac_transferase_dom_sf"/>
</dbReference>
<feature type="region of interest" description="Disordered" evidence="5">
    <location>
        <begin position="1577"/>
        <end position="1619"/>
    </location>
</feature>
<dbReference type="InterPro" id="IPR016039">
    <property type="entry name" value="Thiolase-like"/>
</dbReference>
<evidence type="ECO:0000256" key="1">
    <source>
        <dbReference type="ARBA" id="ARBA00022450"/>
    </source>
</evidence>
<comment type="caution">
    <text evidence="8">The sequence shown here is derived from an EMBL/GenBank/DDBJ whole genome shotgun (WGS) entry which is preliminary data.</text>
</comment>
<dbReference type="PROSITE" id="PS52004">
    <property type="entry name" value="KS3_2"/>
    <property type="match status" value="1"/>
</dbReference>
<dbReference type="InterPro" id="IPR013785">
    <property type="entry name" value="Aldolase_TIM"/>
</dbReference>
<reference evidence="8 9" key="1">
    <citation type="submission" date="2016-11" db="EMBL/GenBank/DDBJ databases">
        <authorList>
            <person name="Varghese N."/>
            <person name="Submissions S."/>
        </authorList>
    </citation>
    <scope>NUCLEOTIDE SEQUENCE [LARGE SCALE GENOMIC DNA]</scope>
    <source>
        <strain evidence="8 9">PA</strain>
    </source>
</reference>
<dbReference type="Pfam" id="PF08659">
    <property type="entry name" value="KR"/>
    <property type="match status" value="1"/>
</dbReference>
<keyword evidence="2" id="KW-0597">Phosphoprotein</keyword>
<dbReference type="Pfam" id="PF00109">
    <property type="entry name" value="ketoacyl-synt"/>
    <property type="match status" value="1"/>
</dbReference>
<feature type="compositionally biased region" description="Basic and acidic residues" evidence="5">
    <location>
        <begin position="1604"/>
        <end position="1615"/>
    </location>
</feature>
<dbReference type="InterPro" id="IPR009081">
    <property type="entry name" value="PP-bd_ACP"/>
</dbReference>
<dbReference type="Gene3D" id="1.10.1200.10">
    <property type="entry name" value="ACP-like"/>
    <property type="match status" value="1"/>
</dbReference>
<dbReference type="Pfam" id="PF02801">
    <property type="entry name" value="Ketoacyl-synt_C"/>
    <property type="match status" value="1"/>
</dbReference>
<dbReference type="InterPro" id="IPR016035">
    <property type="entry name" value="Acyl_Trfase/lysoPLipase"/>
</dbReference>
<feature type="region of interest" description="Disordered" evidence="5">
    <location>
        <begin position="1711"/>
        <end position="1801"/>
    </location>
</feature>
<keyword evidence="9" id="KW-1185">Reference proteome</keyword>
<dbReference type="InterPro" id="IPR036736">
    <property type="entry name" value="ACP-like_sf"/>
</dbReference>
<dbReference type="InterPro" id="IPR018201">
    <property type="entry name" value="Ketoacyl_synth_AS"/>
</dbReference>
<keyword evidence="4" id="KW-0012">Acyltransferase</keyword>
<dbReference type="InterPro" id="IPR050091">
    <property type="entry name" value="PKS_NRPS_Biosynth_Enz"/>
</dbReference>
<dbReference type="Gene3D" id="3.20.20.70">
    <property type="entry name" value="Aldolase class I"/>
    <property type="match status" value="2"/>
</dbReference>
<dbReference type="InterPro" id="IPR014031">
    <property type="entry name" value="Ketoacyl_synth_C"/>
</dbReference>
<accession>A0ABY1IKL5</accession>
<dbReference type="InterPro" id="IPR014030">
    <property type="entry name" value="Ketoacyl_synth_N"/>
</dbReference>
<dbReference type="SUPFAM" id="SSF47336">
    <property type="entry name" value="ACP-like"/>
    <property type="match status" value="1"/>
</dbReference>
<feature type="compositionally biased region" description="Low complexity" evidence="5">
    <location>
        <begin position="1780"/>
        <end position="1792"/>
    </location>
</feature>
<dbReference type="SUPFAM" id="SSF55048">
    <property type="entry name" value="Probable ACP-binding domain of malonyl-CoA ACP transacylase"/>
    <property type="match status" value="1"/>
</dbReference>
<organism evidence="8 9">
    <name type="scientific">Actinomyces denticolens</name>
    <dbReference type="NCBI Taxonomy" id="52767"/>
    <lineage>
        <taxon>Bacteria</taxon>
        <taxon>Bacillati</taxon>
        <taxon>Actinomycetota</taxon>
        <taxon>Actinomycetes</taxon>
        <taxon>Actinomycetales</taxon>
        <taxon>Actinomycetaceae</taxon>
        <taxon>Actinomyces</taxon>
    </lineage>
</organism>
<dbReference type="PANTHER" id="PTHR43775:SF51">
    <property type="entry name" value="INACTIVE PHENOLPHTHIOCEROL SYNTHESIS POLYKETIDE SYNTHASE TYPE I PKS1-RELATED"/>
    <property type="match status" value="1"/>
</dbReference>
<evidence type="ECO:0000313" key="9">
    <source>
        <dbReference type="Proteomes" id="UP000184390"/>
    </source>
</evidence>
<dbReference type="SUPFAM" id="SSF51735">
    <property type="entry name" value="NAD(P)-binding Rossmann-fold domains"/>
    <property type="match status" value="1"/>
</dbReference>
<dbReference type="SUPFAM" id="SSF51412">
    <property type="entry name" value="Inosine monophosphate dehydrogenase (IMPDH)"/>
    <property type="match status" value="2"/>
</dbReference>
<dbReference type="SMART" id="SM00825">
    <property type="entry name" value="PKS_KS"/>
    <property type="match status" value="1"/>
</dbReference>
<dbReference type="SUPFAM" id="SSF53901">
    <property type="entry name" value="Thiolase-like"/>
    <property type="match status" value="1"/>
</dbReference>
<evidence type="ECO:0000256" key="2">
    <source>
        <dbReference type="ARBA" id="ARBA00022553"/>
    </source>
</evidence>
<feature type="compositionally biased region" description="Polar residues" evidence="5">
    <location>
        <begin position="1744"/>
        <end position="1763"/>
    </location>
</feature>
<protein>
    <submittedName>
        <fullName evidence="8">Acyl transferase domain-containing protein</fullName>
    </submittedName>
</protein>
<evidence type="ECO:0000256" key="3">
    <source>
        <dbReference type="ARBA" id="ARBA00022679"/>
    </source>
</evidence>
<name>A0ABY1IKL5_9ACTO</name>
<dbReference type="Gene3D" id="3.40.366.10">
    <property type="entry name" value="Malonyl-Coenzyme A Acyl Carrier Protein, domain 2"/>
    <property type="match status" value="1"/>
</dbReference>
<keyword evidence="3 8" id="KW-0808">Transferase</keyword>
<evidence type="ECO:0000313" key="8">
    <source>
        <dbReference type="EMBL" id="SHJ30470.1"/>
    </source>
</evidence>
<keyword evidence="1" id="KW-0596">Phosphopantetheine</keyword>
<proteinExistence type="predicted"/>
<dbReference type="InterPro" id="IPR057326">
    <property type="entry name" value="KR_dom"/>
</dbReference>
<evidence type="ECO:0000256" key="4">
    <source>
        <dbReference type="ARBA" id="ARBA00023315"/>
    </source>
</evidence>
<feature type="domain" description="Carrier" evidence="6">
    <location>
        <begin position="1799"/>
        <end position="1883"/>
    </location>
</feature>
<dbReference type="InterPro" id="IPR013968">
    <property type="entry name" value="PKS_KR"/>
</dbReference>
<dbReference type="Pfam" id="PF00698">
    <property type="entry name" value="Acyl_transf_1"/>
    <property type="match status" value="1"/>
</dbReference>
<dbReference type="SMART" id="SM00822">
    <property type="entry name" value="PKS_KR"/>
    <property type="match status" value="1"/>
</dbReference>
<dbReference type="InterPro" id="IPR016036">
    <property type="entry name" value="Malonyl_transacylase_ACP-bd"/>
</dbReference>
<dbReference type="PANTHER" id="PTHR43775">
    <property type="entry name" value="FATTY ACID SYNTHASE"/>
    <property type="match status" value="1"/>
</dbReference>